<proteinExistence type="predicted"/>
<dbReference type="InterPro" id="IPR036513">
    <property type="entry name" value="STAS_dom_sf"/>
</dbReference>
<dbReference type="EMBL" id="BAABHC010000002">
    <property type="protein sequence ID" value="GAA4425093.1"/>
    <property type="molecule type" value="Genomic_DNA"/>
</dbReference>
<evidence type="ECO:0000313" key="2">
    <source>
        <dbReference type="EMBL" id="GAA4425093.1"/>
    </source>
</evidence>
<dbReference type="RefSeq" id="WP_345156642.1">
    <property type="nucleotide sequence ID" value="NZ_BAABHC010000002.1"/>
</dbReference>
<gene>
    <name evidence="2" type="ORF">GCM10023188_05720</name>
</gene>
<feature type="domain" description="STAS" evidence="1">
    <location>
        <begin position="1"/>
        <end position="110"/>
    </location>
</feature>
<dbReference type="SUPFAM" id="SSF52091">
    <property type="entry name" value="SpoIIaa-like"/>
    <property type="match status" value="1"/>
</dbReference>
<sequence length="115" mass="12486">MAVTVQEVQDCFFITANGCFDVEDCRQLKQAIAAAKAAGISNVLVDCERLTAVTTGALREVLSQTSAAEVAGINLLFYGVQPKIQEIIDKTGLNSVLRIVQGLQEAYFYCRKHSS</sequence>
<dbReference type="Pfam" id="PF01740">
    <property type="entry name" value="STAS"/>
    <property type="match status" value="1"/>
</dbReference>
<protein>
    <recommendedName>
        <fullName evidence="1">STAS domain-containing protein</fullName>
    </recommendedName>
</protein>
<organism evidence="2 3">
    <name type="scientific">Pontibacter saemangeumensis</name>
    <dbReference type="NCBI Taxonomy" id="1084525"/>
    <lineage>
        <taxon>Bacteria</taxon>
        <taxon>Pseudomonadati</taxon>
        <taxon>Bacteroidota</taxon>
        <taxon>Cytophagia</taxon>
        <taxon>Cytophagales</taxon>
        <taxon>Hymenobacteraceae</taxon>
        <taxon>Pontibacter</taxon>
    </lineage>
</organism>
<reference evidence="3" key="1">
    <citation type="journal article" date="2019" name="Int. J. Syst. Evol. Microbiol.">
        <title>The Global Catalogue of Microorganisms (GCM) 10K type strain sequencing project: providing services to taxonomists for standard genome sequencing and annotation.</title>
        <authorList>
            <consortium name="The Broad Institute Genomics Platform"/>
            <consortium name="The Broad Institute Genome Sequencing Center for Infectious Disease"/>
            <person name="Wu L."/>
            <person name="Ma J."/>
        </authorList>
    </citation>
    <scope>NUCLEOTIDE SEQUENCE [LARGE SCALE GENOMIC DNA]</scope>
    <source>
        <strain evidence="3">JCM 17926</strain>
    </source>
</reference>
<dbReference type="Proteomes" id="UP001500552">
    <property type="component" value="Unassembled WGS sequence"/>
</dbReference>
<evidence type="ECO:0000313" key="3">
    <source>
        <dbReference type="Proteomes" id="UP001500552"/>
    </source>
</evidence>
<comment type="caution">
    <text evidence="2">The sequence shown here is derived from an EMBL/GenBank/DDBJ whole genome shotgun (WGS) entry which is preliminary data.</text>
</comment>
<dbReference type="PROSITE" id="PS50801">
    <property type="entry name" value="STAS"/>
    <property type="match status" value="1"/>
</dbReference>
<evidence type="ECO:0000259" key="1">
    <source>
        <dbReference type="PROSITE" id="PS50801"/>
    </source>
</evidence>
<dbReference type="InterPro" id="IPR002645">
    <property type="entry name" value="STAS_dom"/>
</dbReference>
<keyword evidence="3" id="KW-1185">Reference proteome</keyword>
<dbReference type="Gene3D" id="3.30.750.24">
    <property type="entry name" value="STAS domain"/>
    <property type="match status" value="1"/>
</dbReference>
<name>A0ABP8L8W5_9BACT</name>
<accession>A0ABP8L8W5</accession>